<gene>
    <name evidence="2" type="ORF">AVEN_186388_1</name>
</gene>
<evidence type="ECO:0000313" key="3">
    <source>
        <dbReference type="Proteomes" id="UP000499080"/>
    </source>
</evidence>
<name>A0A4Y2CYV6_ARAVE</name>
<comment type="caution">
    <text evidence="2">The sequence shown here is derived from an EMBL/GenBank/DDBJ whole genome shotgun (WGS) entry which is preliminary data.</text>
</comment>
<accession>A0A4Y2CYV6</accession>
<reference evidence="2 3" key="1">
    <citation type="journal article" date="2019" name="Sci. Rep.">
        <title>Orb-weaving spider Araneus ventricosus genome elucidates the spidroin gene catalogue.</title>
        <authorList>
            <person name="Kono N."/>
            <person name="Nakamura H."/>
            <person name="Ohtoshi R."/>
            <person name="Moran D.A.P."/>
            <person name="Shinohara A."/>
            <person name="Yoshida Y."/>
            <person name="Fujiwara M."/>
            <person name="Mori M."/>
            <person name="Tomita M."/>
            <person name="Arakawa K."/>
        </authorList>
    </citation>
    <scope>NUCLEOTIDE SEQUENCE [LARGE SCALE GENOMIC DNA]</scope>
</reference>
<keyword evidence="3" id="KW-1185">Reference proteome</keyword>
<sequence>MERNKILNPDMPNGAQERHVPKNDVKNNNQALTVTVTVTVRAVNFEIFQWQHLLFSRKLAPHSRNLKMELEQKIAALDRDEEKSENN</sequence>
<dbReference type="Proteomes" id="UP000499080">
    <property type="component" value="Unassembled WGS sequence"/>
</dbReference>
<evidence type="ECO:0000313" key="2">
    <source>
        <dbReference type="EMBL" id="GBM09671.1"/>
    </source>
</evidence>
<evidence type="ECO:0000256" key="1">
    <source>
        <dbReference type="SAM" id="MobiDB-lite"/>
    </source>
</evidence>
<organism evidence="2 3">
    <name type="scientific">Araneus ventricosus</name>
    <name type="common">Orbweaver spider</name>
    <name type="synonym">Epeira ventricosa</name>
    <dbReference type="NCBI Taxonomy" id="182803"/>
    <lineage>
        <taxon>Eukaryota</taxon>
        <taxon>Metazoa</taxon>
        <taxon>Ecdysozoa</taxon>
        <taxon>Arthropoda</taxon>
        <taxon>Chelicerata</taxon>
        <taxon>Arachnida</taxon>
        <taxon>Araneae</taxon>
        <taxon>Araneomorphae</taxon>
        <taxon>Entelegynae</taxon>
        <taxon>Araneoidea</taxon>
        <taxon>Araneidae</taxon>
        <taxon>Araneus</taxon>
    </lineage>
</organism>
<proteinExistence type="predicted"/>
<feature type="region of interest" description="Disordered" evidence="1">
    <location>
        <begin position="1"/>
        <end position="26"/>
    </location>
</feature>
<dbReference type="EMBL" id="BGPR01000274">
    <property type="protein sequence ID" value="GBM09671.1"/>
    <property type="molecule type" value="Genomic_DNA"/>
</dbReference>
<dbReference type="AlphaFoldDB" id="A0A4Y2CYV6"/>
<protein>
    <submittedName>
        <fullName evidence="2">Uncharacterized protein</fullName>
    </submittedName>
</protein>
<feature type="compositionally biased region" description="Basic and acidic residues" evidence="1">
    <location>
        <begin position="16"/>
        <end position="25"/>
    </location>
</feature>